<proteinExistence type="inferred from homology"/>
<evidence type="ECO:0000256" key="1">
    <source>
        <dbReference type="ARBA" id="ARBA00038115"/>
    </source>
</evidence>
<keyword evidence="4" id="KW-1185">Reference proteome</keyword>
<dbReference type="Gene3D" id="1.20.1440.110">
    <property type="entry name" value="acylaminoacyl peptidase"/>
    <property type="match status" value="1"/>
</dbReference>
<dbReference type="PANTHER" id="PTHR22946">
    <property type="entry name" value="DIENELACTONE HYDROLASE DOMAIN-CONTAINING PROTEIN-RELATED"/>
    <property type="match status" value="1"/>
</dbReference>
<dbReference type="Gene3D" id="3.40.50.1820">
    <property type="entry name" value="alpha/beta hydrolase"/>
    <property type="match status" value="1"/>
</dbReference>
<dbReference type="Proteomes" id="UP001207742">
    <property type="component" value="Unassembled WGS sequence"/>
</dbReference>
<dbReference type="InterPro" id="IPR029058">
    <property type="entry name" value="AB_hydrolase_fold"/>
</dbReference>
<protein>
    <submittedName>
        <fullName evidence="3">Alpha/beta fold hydrolase</fullName>
    </submittedName>
</protein>
<keyword evidence="3" id="KW-0378">Hydrolase</keyword>
<comment type="caution">
    <text evidence="3">The sequence shown here is derived from an EMBL/GenBank/DDBJ whole genome shotgun (WGS) entry which is preliminary data.</text>
</comment>
<evidence type="ECO:0000259" key="2">
    <source>
        <dbReference type="Pfam" id="PF12697"/>
    </source>
</evidence>
<accession>A0ABT3IKB8</accession>
<name>A0ABT3IKB8_9BACT</name>
<organism evidence="3 4">
    <name type="scientific">Chitinophaga nivalis</name>
    <dbReference type="NCBI Taxonomy" id="2991709"/>
    <lineage>
        <taxon>Bacteria</taxon>
        <taxon>Pseudomonadati</taxon>
        <taxon>Bacteroidota</taxon>
        <taxon>Chitinophagia</taxon>
        <taxon>Chitinophagales</taxon>
        <taxon>Chitinophagaceae</taxon>
        <taxon>Chitinophaga</taxon>
    </lineage>
</organism>
<evidence type="ECO:0000313" key="4">
    <source>
        <dbReference type="Proteomes" id="UP001207742"/>
    </source>
</evidence>
<dbReference type="GO" id="GO:0016787">
    <property type="term" value="F:hydrolase activity"/>
    <property type="evidence" value="ECO:0007669"/>
    <property type="project" value="UniProtKB-KW"/>
</dbReference>
<gene>
    <name evidence="3" type="ORF">OL497_09915</name>
</gene>
<dbReference type="InterPro" id="IPR050261">
    <property type="entry name" value="FrsA_esterase"/>
</dbReference>
<dbReference type="RefSeq" id="WP_264729728.1">
    <property type="nucleotide sequence ID" value="NZ_JAPDNR010000001.1"/>
</dbReference>
<dbReference type="InterPro" id="IPR000073">
    <property type="entry name" value="AB_hydrolase_1"/>
</dbReference>
<dbReference type="PANTHER" id="PTHR22946:SF12">
    <property type="entry name" value="CONIDIAL PIGMENT BIOSYNTHESIS PROTEIN AYG1 (AFU_ORTHOLOGUE AFUA_2G17550)"/>
    <property type="match status" value="1"/>
</dbReference>
<dbReference type="SUPFAM" id="SSF53474">
    <property type="entry name" value="alpha/beta-Hydrolases"/>
    <property type="match status" value="1"/>
</dbReference>
<dbReference type="Pfam" id="PF12697">
    <property type="entry name" value="Abhydrolase_6"/>
    <property type="match status" value="1"/>
</dbReference>
<sequence length="414" mass="47078">MENITVNTRSKKSWYPLGLFNDPVLENVFLFYLESTWQKSADAGECYETAARIDESNVYSWSDEWTKTANRLHALGDTCLAEQHKLTAGEAYLRAATYYRAALHRHPDSTTNNIKQLSLKVLKDFNKALTLLSYPFQAVSIPYQGTSLPGYFFRAAVKPHKKAPVIIFHSGRDAWAEDNLWIAEYALKRGYHCLLMDGPGQGKVIRLQGLPFRPDWENVITPVVDFLEQDCEVDMKRSVLMGFSMGGFLAPRAMTTEKRIKLCVANPGVLSWEEGVFDSLNRLIPDLMLIFQAGDYDLFDTKMAALMQTDPFIKWGITDEMWKNGASKPSELLRNFKAYTSAHLVKNITCRTLVVDGTGEEFSRGQAKKLYDALTCPKDFILFTEEDTGYLHCQTGALAISYTRIFNWIDKHIH</sequence>
<dbReference type="EMBL" id="JAPDNS010000001">
    <property type="protein sequence ID" value="MCW3484209.1"/>
    <property type="molecule type" value="Genomic_DNA"/>
</dbReference>
<reference evidence="3 4" key="1">
    <citation type="submission" date="2022-10" db="EMBL/GenBank/DDBJ databases">
        <title>Chitinophaga nivalis PC15 sp. nov., isolated from Pyeongchang county, South Korea.</title>
        <authorList>
            <person name="Trinh H.N."/>
        </authorList>
    </citation>
    <scope>NUCLEOTIDE SEQUENCE [LARGE SCALE GENOMIC DNA]</scope>
    <source>
        <strain evidence="3 4">PC14</strain>
    </source>
</reference>
<comment type="similarity">
    <text evidence="1">Belongs to the AB hydrolase superfamily. FUS2 hydrolase family.</text>
</comment>
<evidence type="ECO:0000313" key="3">
    <source>
        <dbReference type="EMBL" id="MCW3484209.1"/>
    </source>
</evidence>
<feature type="domain" description="AB hydrolase-1" evidence="2">
    <location>
        <begin position="172"/>
        <end position="367"/>
    </location>
</feature>